<comment type="caution">
    <text evidence="1">The sequence shown here is derived from an EMBL/GenBank/DDBJ whole genome shotgun (WGS) entry which is preliminary data.</text>
</comment>
<protein>
    <submittedName>
        <fullName evidence="1">Uncharacterized protein</fullName>
    </submittedName>
</protein>
<dbReference type="Proteomes" id="UP000051717">
    <property type="component" value="Unassembled WGS sequence"/>
</dbReference>
<gene>
    <name evidence="1" type="ORF">AMJ82_11540</name>
</gene>
<sequence>LVSDRARRILESISEADLEEANLRDKAVAASIMIEKRQLLSGEPTEIIDMQSREHVNVLVQALVVEAKRRGIDFDVTGDVPRAIDAEVVP</sequence>
<organism evidence="1 2">
    <name type="scientific">candidate division TA06 bacterium SM23_40</name>
    <dbReference type="NCBI Taxonomy" id="1703774"/>
    <lineage>
        <taxon>Bacteria</taxon>
        <taxon>Bacteria division TA06</taxon>
    </lineage>
</organism>
<feature type="non-terminal residue" evidence="1">
    <location>
        <position position="1"/>
    </location>
</feature>
<dbReference type="AlphaFoldDB" id="A0A0S8G1T8"/>
<dbReference type="EMBL" id="LJUI01000157">
    <property type="protein sequence ID" value="KPK66949.1"/>
    <property type="molecule type" value="Genomic_DNA"/>
</dbReference>
<evidence type="ECO:0000313" key="2">
    <source>
        <dbReference type="Proteomes" id="UP000051717"/>
    </source>
</evidence>
<name>A0A0S8G1T8_UNCT6</name>
<evidence type="ECO:0000313" key="1">
    <source>
        <dbReference type="EMBL" id="KPK66949.1"/>
    </source>
</evidence>
<reference evidence="1 2" key="1">
    <citation type="journal article" date="2015" name="Microbiome">
        <title>Genomic resolution of linkages in carbon, nitrogen, and sulfur cycling among widespread estuary sediment bacteria.</title>
        <authorList>
            <person name="Baker B.J."/>
            <person name="Lazar C.S."/>
            <person name="Teske A.P."/>
            <person name="Dick G.J."/>
        </authorList>
    </citation>
    <scope>NUCLEOTIDE SEQUENCE [LARGE SCALE GENOMIC DNA]</scope>
    <source>
        <strain evidence="1">SM23_40</strain>
    </source>
</reference>
<accession>A0A0S8G1T8</accession>
<proteinExistence type="predicted"/>